<feature type="compositionally biased region" description="Acidic residues" evidence="1">
    <location>
        <begin position="240"/>
        <end position="258"/>
    </location>
</feature>
<organism evidence="3 4">
    <name type="scientific">Cotesia glomerata</name>
    <name type="common">Lepidopteran parasitic wasp</name>
    <name type="synonym">Apanteles glomeratus</name>
    <dbReference type="NCBI Taxonomy" id="32391"/>
    <lineage>
        <taxon>Eukaryota</taxon>
        <taxon>Metazoa</taxon>
        <taxon>Ecdysozoa</taxon>
        <taxon>Arthropoda</taxon>
        <taxon>Hexapoda</taxon>
        <taxon>Insecta</taxon>
        <taxon>Pterygota</taxon>
        <taxon>Neoptera</taxon>
        <taxon>Endopterygota</taxon>
        <taxon>Hymenoptera</taxon>
        <taxon>Apocrita</taxon>
        <taxon>Ichneumonoidea</taxon>
        <taxon>Braconidae</taxon>
        <taxon>Microgastrinae</taxon>
        <taxon>Cotesia</taxon>
    </lineage>
</organism>
<comment type="caution">
    <text evidence="3">The sequence shown here is derived from an EMBL/GenBank/DDBJ whole genome shotgun (WGS) entry which is preliminary data.</text>
</comment>
<protein>
    <submittedName>
        <fullName evidence="3">Uncharacterized protein</fullName>
    </submittedName>
</protein>
<dbReference type="AlphaFoldDB" id="A0AAV7IKP4"/>
<keyword evidence="2" id="KW-0732">Signal</keyword>
<proteinExistence type="predicted"/>
<accession>A0AAV7IKP4</accession>
<evidence type="ECO:0000256" key="1">
    <source>
        <dbReference type="SAM" id="MobiDB-lite"/>
    </source>
</evidence>
<name>A0AAV7IKP4_COTGL</name>
<feature type="region of interest" description="Disordered" evidence="1">
    <location>
        <begin position="393"/>
        <end position="416"/>
    </location>
</feature>
<feature type="chain" id="PRO_5043776030" evidence="2">
    <location>
        <begin position="22"/>
        <end position="800"/>
    </location>
</feature>
<feature type="compositionally biased region" description="Basic and acidic residues" evidence="1">
    <location>
        <begin position="404"/>
        <end position="416"/>
    </location>
</feature>
<gene>
    <name evidence="3" type="ORF">KQX54_008027</name>
</gene>
<dbReference type="EMBL" id="JAHXZJ010001119">
    <property type="protein sequence ID" value="KAH0554158.1"/>
    <property type="molecule type" value="Genomic_DNA"/>
</dbReference>
<feature type="signal peptide" evidence="2">
    <location>
        <begin position="1"/>
        <end position="21"/>
    </location>
</feature>
<reference evidence="3 4" key="1">
    <citation type="journal article" date="2021" name="J. Hered.">
        <title>A chromosome-level genome assembly of the parasitoid wasp, Cotesia glomerata (Hymenoptera: Braconidae).</title>
        <authorList>
            <person name="Pinto B.J."/>
            <person name="Weis J.J."/>
            <person name="Gamble T."/>
            <person name="Ode P.J."/>
            <person name="Paul R."/>
            <person name="Zaspel J.M."/>
        </authorList>
    </citation>
    <scope>NUCLEOTIDE SEQUENCE [LARGE SCALE GENOMIC DNA]</scope>
    <source>
        <strain evidence="3">CgM1</strain>
    </source>
</reference>
<evidence type="ECO:0000313" key="3">
    <source>
        <dbReference type="EMBL" id="KAH0554158.1"/>
    </source>
</evidence>
<evidence type="ECO:0000256" key="2">
    <source>
        <dbReference type="SAM" id="SignalP"/>
    </source>
</evidence>
<keyword evidence="4" id="KW-1185">Reference proteome</keyword>
<dbReference type="Proteomes" id="UP000826195">
    <property type="component" value="Unassembled WGS sequence"/>
</dbReference>
<sequence length="800" mass="93541">MTQRAILLLSILISISTAVQSNNNIKVVHSKNTLLMCFEMRWLTGMGIKKGERKKMMIETEAENQERNSPALNNFLREVLSAKDELKWIDQMIYPHVNNHQYRKTRRRLLATRNGRSVTRKNYWSYAGNSVDTDDEYDDDDDYQEYFDTTDMLTNSKKSFHADGTKRRRFNLDDNGLENDDCDSNEEKCEPVVHRGILIKKMNNKTKYVEPKTVFLTPENLNSQKFSFKRNSLRIKNDLQNDEERDNDDNYDEEDSLEYEGTNYDDQLNGREARYHRDQDHEAQLALEESNSGDDNQKYKRTAQDDDIFNYLDGIPFDLSSPEVGNTSSSGSDYHALKATDDMFKGGIEQGNSIDDKIDAFKKIALTNAEKTNPPYVKKTKWYSYLKLSQRNDEEPAGKLNTSTDKKVEKKQESREKRLTVNDMPIMDQESIVEPSNWPWEYYDDKDDMRIKFGRGLMQVSNEKFSRSVKKRKKMRSRNSFNNLKFINSTNPSHSLKKSNFRLEHKRLKNHFNRDSFPYVNKKRHYNKKFQLRRFAREAENKNEDKDKDISQIHFRTNGLLADEIVDKIFEEVNKNDYLKDGLTFQRSNKTADNDTNSSDNNTVVEDKTVEAMRTVKELLQTIITQELEKKTCMKLPKCLEDFLVWLVEKEDATDSEKEKLGKTSNVAEKKYEQRKILFPVGSISLPSENSSEKGSPVKSRLIAKSAVKTESTPKNSSNFHQEEDLSRVDFLFGELHGKMKLLKRLLKAYHLLTFHEQRKVKAVHDYLKKQLKTLEKFEELKDKIPNFPTLPPINKMIVS</sequence>
<evidence type="ECO:0000313" key="4">
    <source>
        <dbReference type="Proteomes" id="UP000826195"/>
    </source>
</evidence>
<feature type="region of interest" description="Disordered" evidence="1">
    <location>
        <begin position="237"/>
        <end position="266"/>
    </location>
</feature>